<organism evidence="10 11">
    <name type="scientific">Ruminiclostridium papyrosolvens DSM 2782</name>
    <dbReference type="NCBI Taxonomy" id="588581"/>
    <lineage>
        <taxon>Bacteria</taxon>
        <taxon>Bacillati</taxon>
        <taxon>Bacillota</taxon>
        <taxon>Clostridia</taxon>
        <taxon>Eubacteriales</taxon>
        <taxon>Oscillospiraceae</taxon>
        <taxon>Ruminiclostridium</taxon>
    </lineage>
</organism>
<feature type="transmembrane region" description="Helical" evidence="7">
    <location>
        <begin position="482"/>
        <end position="503"/>
    </location>
</feature>
<feature type="transmembrane region" description="Helical" evidence="7">
    <location>
        <begin position="402"/>
        <end position="425"/>
    </location>
</feature>
<protein>
    <recommendedName>
        <fullName evidence="12">ABC3 transporter permease protein domain-containing protein</fullName>
    </recommendedName>
</protein>
<dbReference type="EMBL" id="ACXX02000010">
    <property type="protein sequence ID" value="EGD46948.1"/>
    <property type="molecule type" value="Genomic_DNA"/>
</dbReference>
<comment type="similarity">
    <text evidence="6">Belongs to the ABC-4 integral membrane protein family.</text>
</comment>
<dbReference type="eggNOG" id="COG4591">
    <property type="taxonomic scope" value="Bacteria"/>
</dbReference>
<evidence type="ECO:0000256" key="7">
    <source>
        <dbReference type="SAM" id="Phobius"/>
    </source>
</evidence>
<dbReference type="Pfam" id="PF12704">
    <property type="entry name" value="MacB_PCD"/>
    <property type="match status" value="1"/>
</dbReference>
<feature type="transmembrane region" description="Helical" evidence="7">
    <location>
        <begin position="363"/>
        <end position="390"/>
    </location>
</feature>
<evidence type="ECO:0000256" key="2">
    <source>
        <dbReference type="ARBA" id="ARBA00022475"/>
    </source>
</evidence>
<feature type="domain" description="MacB-like periplasmic core" evidence="9">
    <location>
        <begin position="19"/>
        <end position="259"/>
    </location>
</feature>
<dbReference type="STRING" id="588581.Cpap_1143"/>
<dbReference type="InterPro" id="IPR025857">
    <property type="entry name" value="MacB_PCD"/>
</dbReference>
<sequence>MKKYSEITKKYLKFQKNRTILTIVGIILSVTLITSVGTLAMSLKDKMIRDTKQEYGDYHVAFNGVSGSAASKIKNNFQVQDYGILSRENFAIINKTSQKEMEQNKFAAPYRYLNIKGYDKNAMEMLNVKVKYGRLPENSSEIVLDQWILEYMKNKPQIGGKIKLNVGKRMDSETGKEIAINTLGDYGWSAKEKFKTEKEKEYTVVGFLDNKGVFQSNSFIAKAVTFDNYKSVSNNKKYFIYSKMKSMNNIEKTVKEIAQIVNISGDNSDGAGKLEDPEFGAANINIQYNNSLLSLYGKSIYKGVNSSMFWTFLVVVLLIIICTIAIIYNSFNISVLERISQYGVLRCVGASAEQIRKIVYKEAFILSAIGIPIGLILGTMVMKLIFYIIGFLNIGSFYDIRMVISPLVIIASFMLGAITVFISAVGPANQAAKVSPLEAVKNSGSTKVEKIKKVKKSLIIKRLFGIEGEFANRNIRRNKTRFRITVFSMIISIVLYIVTSGVMDYTFKTGLADAGNSYTYHLYNNYLLYQNDDSKGIDKSIFLKLKDLKSVEKAYPLYSSESTLLIPKEKINSKYYEHRKDYFDVKEGNAFRVGNNSFSSYGDESLDELKKKLKAGTADKNVLNQEKGVILVNTAKIYGDKGKNIITEVTDYKVGDEIEIKTGREDNKYKKLKIVGIADKSVLTDEYNDNAGVIMLTTPEVYKYVTGKDYISHIFIVAKKGVSHTEVTDYLKQLQKNNAAYGYTDNEKLPKENNDSKTIVSILLYGFIFVVLLIGCLNISNTISTNLILRVKEFAVLKAIGMTREAVKKMILLEGLLYGFVSALYGSALGTVIYFVVFKAMGGVSEIAWAIPWKDIIVASVGAIMITFVWSLLSMRKISFGIIAEDLKADN</sequence>
<comment type="caution">
    <text evidence="10">The sequence shown here is derived from an EMBL/GenBank/DDBJ whole genome shotgun (WGS) entry which is preliminary data.</text>
</comment>
<reference evidence="10" key="1">
    <citation type="submission" date="2009-07" db="EMBL/GenBank/DDBJ databases">
        <authorList>
            <consortium name="US DOE Joint Genome Institute (JGI-PGF)"/>
            <person name="Lucas S."/>
            <person name="Copeland A."/>
            <person name="Lapidus A."/>
            <person name="Glavina del Rio T."/>
            <person name="Tice H."/>
            <person name="Bruce D."/>
            <person name="Goodwin L."/>
            <person name="Pitluck S."/>
            <person name="Larimer F."/>
            <person name="Land M.L."/>
            <person name="Mouttaki H."/>
            <person name="He Z."/>
            <person name="Zhou J."/>
            <person name="Hemme C.L."/>
        </authorList>
    </citation>
    <scope>NUCLEOTIDE SEQUENCE</scope>
    <source>
        <strain evidence="10">DSM 2782</strain>
    </source>
</reference>
<feature type="domain" description="ABC3 transporter permease C-terminal" evidence="8">
    <location>
        <begin position="767"/>
        <end position="879"/>
    </location>
</feature>
<keyword evidence="5 7" id="KW-0472">Membrane</keyword>
<evidence type="ECO:0000256" key="6">
    <source>
        <dbReference type="ARBA" id="ARBA00038076"/>
    </source>
</evidence>
<evidence type="ECO:0000256" key="5">
    <source>
        <dbReference type="ARBA" id="ARBA00023136"/>
    </source>
</evidence>
<feature type="transmembrane region" description="Helical" evidence="7">
    <location>
        <begin position="308"/>
        <end position="328"/>
    </location>
</feature>
<dbReference type="InterPro" id="IPR003838">
    <property type="entry name" value="ABC3_permease_C"/>
</dbReference>
<evidence type="ECO:0000256" key="4">
    <source>
        <dbReference type="ARBA" id="ARBA00022989"/>
    </source>
</evidence>
<evidence type="ECO:0000259" key="8">
    <source>
        <dbReference type="Pfam" id="PF02687"/>
    </source>
</evidence>
<proteinExistence type="inferred from homology"/>
<dbReference type="InterPro" id="IPR050250">
    <property type="entry name" value="Macrolide_Exporter_MacB"/>
</dbReference>
<keyword evidence="4 7" id="KW-1133">Transmembrane helix</keyword>
<keyword evidence="3 7" id="KW-0812">Transmembrane</keyword>
<feature type="transmembrane region" description="Helical" evidence="7">
    <location>
        <begin position="810"/>
        <end position="836"/>
    </location>
</feature>
<dbReference type="Proteomes" id="UP000003860">
    <property type="component" value="Unassembled WGS sequence"/>
</dbReference>
<dbReference type="PANTHER" id="PTHR30572:SF4">
    <property type="entry name" value="ABC TRANSPORTER PERMEASE YTRF"/>
    <property type="match status" value="1"/>
</dbReference>
<dbReference type="PANTHER" id="PTHR30572">
    <property type="entry name" value="MEMBRANE COMPONENT OF TRANSPORTER-RELATED"/>
    <property type="match status" value="1"/>
</dbReference>
<dbReference type="GO" id="GO:0022857">
    <property type="term" value="F:transmembrane transporter activity"/>
    <property type="evidence" value="ECO:0007669"/>
    <property type="project" value="TreeGrafter"/>
</dbReference>
<reference evidence="10" key="2">
    <citation type="submission" date="2011-01" db="EMBL/GenBank/DDBJ databases">
        <title>The Non-contiguous Finished genome of Clostridium papyrosolvens.</title>
        <authorList>
            <person name="Lucas S."/>
            <person name="Copeland A."/>
            <person name="Lapidus A."/>
            <person name="Cheng J.-F."/>
            <person name="Goodwin L."/>
            <person name="Pitluck S."/>
            <person name="Misra M."/>
            <person name="Chertkov O."/>
            <person name="Detter J.C."/>
            <person name="Han C."/>
            <person name="Tapia R."/>
            <person name="Land M."/>
            <person name="Hauser L."/>
            <person name="Kyrpides N."/>
            <person name="Ivanova N."/>
            <person name="Pagani I."/>
            <person name="Mouttaki H."/>
            <person name="He Z."/>
            <person name="Zhou J."/>
            <person name="Hemme C.L."/>
            <person name="Woyke T."/>
        </authorList>
    </citation>
    <scope>NUCLEOTIDE SEQUENCE [LARGE SCALE GENOMIC DNA]</scope>
    <source>
        <strain evidence="10">DSM 2782</strain>
    </source>
</reference>
<evidence type="ECO:0008006" key="12">
    <source>
        <dbReference type="Google" id="ProtNLM"/>
    </source>
</evidence>
<dbReference type="AlphaFoldDB" id="F1TF10"/>
<feature type="transmembrane region" description="Helical" evidence="7">
    <location>
        <begin position="20"/>
        <end position="43"/>
    </location>
</feature>
<evidence type="ECO:0000313" key="10">
    <source>
        <dbReference type="EMBL" id="EGD46948.1"/>
    </source>
</evidence>
<feature type="transmembrane region" description="Helical" evidence="7">
    <location>
        <begin position="856"/>
        <end position="873"/>
    </location>
</feature>
<evidence type="ECO:0000256" key="3">
    <source>
        <dbReference type="ARBA" id="ARBA00022692"/>
    </source>
</evidence>
<feature type="transmembrane region" description="Helical" evidence="7">
    <location>
        <begin position="762"/>
        <end position="789"/>
    </location>
</feature>
<dbReference type="GO" id="GO:0005886">
    <property type="term" value="C:plasma membrane"/>
    <property type="evidence" value="ECO:0007669"/>
    <property type="project" value="UniProtKB-SubCell"/>
</dbReference>
<keyword evidence="11" id="KW-1185">Reference proteome</keyword>
<comment type="subcellular location">
    <subcellularLocation>
        <location evidence="1">Cell membrane</location>
        <topology evidence="1">Multi-pass membrane protein</topology>
    </subcellularLocation>
</comment>
<dbReference type="eggNOG" id="COG0577">
    <property type="taxonomic scope" value="Bacteria"/>
</dbReference>
<evidence type="ECO:0000259" key="9">
    <source>
        <dbReference type="Pfam" id="PF12704"/>
    </source>
</evidence>
<evidence type="ECO:0000256" key="1">
    <source>
        <dbReference type="ARBA" id="ARBA00004651"/>
    </source>
</evidence>
<keyword evidence="2" id="KW-1003">Cell membrane</keyword>
<evidence type="ECO:0000313" key="11">
    <source>
        <dbReference type="Proteomes" id="UP000003860"/>
    </source>
</evidence>
<name>F1TF10_9FIRM</name>
<accession>F1TF10</accession>
<feature type="domain" description="ABC3 transporter permease C-terminal" evidence="8">
    <location>
        <begin position="314"/>
        <end position="436"/>
    </location>
</feature>
<dbReference type="Pfam" id="PF02687">
    <property type="entry name" value="FtsX"/>
    <property type="match status" value="2"/>
</dbReference>
<gene>
    <name evidence="10" type="ORF">Cpap_1143</name>
</gene>